<gene>
    <name evidence="1" type="ORF">AWE51_19100</name>
</gene>
<reference evidence="1 2" key="1">
    <citation type="submission" date="2016-01" db="EMBL/GenBank/DDBJ databases">
        <title>The draft genome sequence of Aquimarina sp. RZW4-3-2.</title>
        <authorList>
            <person name="Wang Y."/>
        </authorList>
    </citation>
    <scope>NUCLEOTIDE SEQUENCE [LARGE SCALE GENOMIC DNA]</scope>
    <source>
        <strain evidence="1 2">RZW4-3-2</strain>
    </source>
</reference>
<comment type="caution">
    <text evidence="1">The sequence shown here is derived from an EMBL/GenBank/DDBJ whole genome shotgun (WGS) entry which is preliminary data.</text>
</comment>
<dbReference type="EMBL" id="LQRT01000060">
    <property type="protein sequence ID" value="KZS38153.1"/>
    <property type="molecule type" value="Genomic_DNA"/>
</dbReference>
<dbReference type="RefSeq" id="WP_066320112.1">
    <property type="nucleotide sequence ID" value="NZ_LQRT01000060.1"/>
</dbReference>
<organism evidence="1 2">
    <name type="scientific">Aquimarina aggregata</name>
    <dbReference type="NCBI Taxonomy" id="1642818"/>
    <lineage>
        <taxon>Bacteria</taxon>
        <taxon>Pseudomonadati</taxon>
        <taxon>Bacteroidota</taxon>
        <taxon>Flavobacteriia</taxon>
        <taxon>Flavobacteriales</taxon>
        <taxon>Flavobacteriaceae</taxon>
        <taxon>Aquimarina</taxon>
    </lineage>
</organism>
<evidence type="ECO:0000313" key="2">
    <source>
        <dbReference type="Proteomes" id="UP000076715"/>
    </source>
</evidence>
<protein>
    <recommendedName>
        <fullName evidence="3">Baseplate protein J-like domain-containing protein</fullName>
    </recommendedName>
</protein>
<accession>A0A162WK84</accession>
<keyword evidence="2" id="KW-1185">Reference proteome</keyword>
<evidence type="ECO:0008006" key="3">
    <source>
        <dbReference type="Google" id="ProtNLM"/>
    </source>
</evidence>
<dbReference type="OrthoDB" id="9762853at2"/>
<name>A0A162WK84_9FLAO</name>
<sequence>MKKPSNISHPLIHRTGTSQRNRVIEALQSDYAPIDGKTLADRLYIISRYAQQINYYEYIKNGEEEYQDINNWTSFFQSSLPFQLSILSKTSIDSLEKEFTLIYQELKNNPSKQGLESLLGFINDKFITPTQTLFTKTDKENNGLAISLLAIIKSSFIEPLKKFIAIHNASATFLCVTKKNFSGFINAPWQLKVGDVFALDSTIQASKKGKKEAILKAGEAVNAIFFQLISGFQDIIETAPSFIEEALNPLQESLQKRHQPHIALVFTFLELFKNLQVNVNNLGKKHLDFFYQQVLKIAPKDAVPDKAHIIFEIAKHLEEYPLKKGLLLKDGKDDNNEDIQFELNHEVIIDKAQVTDLRTLSVNTITDNSGSYIEGVYIAPVANSVDGLGKKFKKDQTTNWATLGSKYSKLLNEESNSESEKDCDQEIELRQEHPNARLGFVLASPVLLLQEGNRVVNFQLECQLKDDANFIIEDFFETLNGISTPEIAYLVTLDKLNECIVAAPGSSALSLHAQEYVENYLKEVPFKIVYPNELLLLLNAKRTYVEGDSYEGSEQPEEGQQVDVFTSSEKTSLRNCIESFETPVKHITVPIFVFNFSGEKEWLNPEFNQETTKIRVLETSSVLGGAKTIVFDINIKLALGFPAITFFDEEKLKEKLDIKQALPVVKIELNKDVKIDLETPKDGPGICVLKGEPKEQGQISISPYHFLEQLKLTNACIDVNVCGVKNLIVQNDESTLDINSQIFPFGLRPEVPGFDPMNQVVEFEGIPTANSLLGPSFYIGSKEVLFKKWNSVRVNIEWKDKPDSFNDHYKAYLKRKNTGDPNSGGDNTTALEDLGLAEKDFKLKIDTLKEGIWTNIEEETELFSKTVDDFGELYCNNTIYGWEVQNDANSEFIDYNEPLELFKTSRNGFLKFTLANQDFLHTEYPFVLARQMLAYALLAQNDKLTDAIYVQSNKTIIQALEDFGSSADIATNIQTALDATRMVKDGIDELKDYIDNNRGSVDTIITTVNSILSNTVSYMNNNLPSYLTSLEDFRSGGNPSLSSLSGLVTTIGTIRTELNNRNESLEDEVDAIIVIMNAFFSDAISILTDSNTGLQNLATTILTAVVDTNLTLSQLLNAITVPSQDIQVGINNLATLVQDNNNSNDTDGLRFRIEGLLDLTAGIRDYITNNLDGFIQDLTALDTDLIAEMGLLINGYKSIQQFLDNNIGNASSEAQNLQNTFNTFVSDILSRITGTDKLEGLTDVATTALEELETTFNQSNVLSFLFSSADQALIPNEPWTPAIKNLYVDYSAKAVKEDVDIIHLYPYVNTSKFENIEENPGLFPFLNDEGTLFVGIENLTPGGNLSILFQLAEATADSEMDRATIKWHYLSENVWIELLPDFNIISDETDGLTVSGIVTIAIPDTISKIGNRQMPDDLYWIRITAPINAKAVAETIGIHTQAAKASAKLSELNDKLRLNNGLAEGSISKLSEGDFSVKKVEQLYPSFEGRQPEGEGHFYVRVSEHLKHKGRAQMLSDYEKIVLEGFPKIYKAKCISHTMGLSAIKYQRDLEIAPGYIVITVIPDLTKLASGNQLEPKAPLSLLEKIGNHLRKKISPFARIKVMNPRYEYVDVDITVRLFRGKPANFYSGKLKEDITNLLAPWFLGDSEKIAFGMPVLFSDVVGFVEQLDYVDFITSLTLKGEKEQIGPEIKPLTARSILTAGKICITIDEEKCPDPDQGGNPDVGIIITNE</sequence>
<proteinExistence type="predicted"/>
<dbReference type="Proteomes" id="UP000076715">
    <property type="component" value="Unassembled WGS sequence"/>
</dbReference>
<evidence type="ECO:0000313" key="1">
    <source>
        <dbReference type="EMBL" id="KZS38153.1"/>
    </source>
</evidence>
<dbReference type="STRING" id="1642818.AWE51_19100"/>